<accession>A0A916NAQ4</accession>
<dbReference type="EMBL" id="CAJRAF010000001">
    <property type="protein sequence ID" value="CAG4992031.1"/>
    <property type="molecule type" value="Genomic_DNA"/>
</dbReference>
<evidence type="ECO:0000313" key="2">
    <source>
        <dbReference type="Proteomes" id="UP000680038"/>
    </source>
</evidence>
<dbReference type="Proteomes" id="UP000680038">
    <property type="component" value="Unassembled WGS sequence"/>
</dbReference>
<comment type="caution">
    <text evidence="1">The sequence shown here is derived from an EMBL/GenBank/DDBJ whole genome shotgun (WGS) entry which is preliminary data.</text>
</comment>
<organism evidence="1 2">
    <name type="scientific">Dyadobacter helix</name>
    <dbReference type="NCBI Taxonomy" id="2822344"/>
    <lineage>
        <taxon>Bacteria</taxon>
        <taxon>Pseudomonadati</taxon>
        <taxon>Bacteroidota</taxon>
        <taxon>Cytophagia</taxon>
        <taxon>Cytophagales</taxon>
        <taxon>Spirosomataceae</taxon>
        <taxon>Dyadobacter</taxon>
    </lineage>
</organism>
<evidence type="ECO:0000313" key="1">
    <source>
        <dbReference type="EMBL" id="CAG4992031.1"/>
    </source>
</evidence>
<keyword evidence="2" id="KW-1185">Reference proteome</keyword>
<sequence>MKKLLLLTGILACMWACSKDADKVVELEGEVLAIHDEVMPRMEDIMALKSQLTKKLKTLDSLQNEGISGNDMAQDRTKVMELSSSLDESYNLMMNWMHEYKGDSAKKLNSQEAISYFENEKKKILSVKDLSKKSIDEAKLYLD</sequence>
<dbReference type="RefSeq" id="WP_215237592.1">
    <property type="nucleotide sequence ID" value="NZ_CAJRAF010000001.1"/>
</dbReference>
<name>A0A916NAQ4_9BACT</name>
<evidence type="ECO:0008006" key="3">
    <source>
        <dbReference type="Google" id="ProtNLM"/>
    </source>
</evidence>
<reference evidence="1" key="1">
    <citation type="submission" date="2021-04" db="EMBL/GenBank/DDBJ databases">
        <authorList>
            <person name="Rodrigo-Torres L."/>
            <person name="Arahal R. D."/>
            <person name="Lucena T."/>
        </authorList>
    </citation>
    <scope>NUCLEOTIDE SEQUENCE</scope>
    <source>
        <strain evidence="1">CECT 9275</strain>
    </source>
</reference>
<proteinExistence type="predicted"/>
<gene>
    <name evidence="1" type="ORF">DYBT9275_00879</name>
</gene>
<dbReference type="AlphaFoldDB" id="A0A916NAQ4"/>
<protein>
    <recommendedName>
        <fullName evidence="3">Viral A-type inclusion protein</fullName>
    </recommendedName>
</protein>